<name>A0ABU1W9A2_9GAMM</name>
<comment type="caution">
    <text evidence="1">The sequence shown here is derived from an EMBL/GenBank/DDBJ whole genome shotgun (WGS) entry which is preliminary data.</text>
</comment>
<keyword evidence="2" id="KW-1185">Reference proteome</keyword>
<reference evidence="1 2" key="1">
    <citation type="submission" date="2023-07" db="EMBL/GenBank/DDBJ databases">
        <title>Sorghum-associated microbial communities from plants grown in Nebraska, USA.</title>
        <authorList>
            <person name="Schachtman D."/>
        </authorList>
    </citation>
    <scope>NUCLEOTIDE SEQUENCE [LARGE SCALE GENOMIC DNA]</scope>
    <source>
        <strain evidence="1 2">BE198</strain>
    </source>
</reference>
<gene>
    <name evidence="1" type="ORF">J2X06_001226</name>
</gene>
<sequence>MLRKISYLEQIERAISEAEGTIKEHWEKGPELLEGAAIEIGVDLDMFEMDSLALPDPDAEAFVFRGYFERFEAFLATAGFPGWNPIGSDLDYLTKQELSLAYGLVLVEAAQWSVAAIKQGEAERWGALVLTMTALGKLLVVGVGGGTNTEPPRKNLAQLGGLARGRKYGPIKAFAIRKYQERTWKSPLQAARKIWREVFDEAMSREVPMSELRAEQTVYEWLLAYTGAGTRTR</sequence>
<proteinExistence type="predicted"/>
<accession>A0ABU1W9A2</accession>
<dbReference type="RefSeq" id="WP_310059669.1">
    <property type="nucleotide sequence ID" value="NZ_JAVDVY010000001.1"/>
</dbReference>
<dbReference type="Proteomes" id="UP001251524">
    <property type="component" value="Unassembled WGS sequence"/>
</dbReference>
<protein>
    <submittedName>
        <fullName evidence="1">Uncharacterized protein</fullName>
    </submittedName>
</protein>
<dbReference type="EMBL" id="JAVDVY010000001">
    <property type="protein sequence ID" value="MDR7134042.1"/>
    <property type="molecule type" value="Genomic_DNA"/>
</dbReference>
<evidence type="ECO:0000313" key="2">
    <source>
        <dbReference type="Proteomes" id="UP001251524"/>
    </source>
</evidence>
<organism evidence="1 2">
    <name type="scientific">Lysobacter niastensis</name>
    <dbReference type="NCBI Taxonomy" id="380629"/>
    <lineage>
        <taxon>Bacteria</taxon>
        <taxon>Pseudomonadati</taxon>
        <taxon>Pseudomonadota</taxon>
        <taxon>Gammaproteobacteria</taxon>
        <taxon>Lysobacterales</taxon>
        <taxon>Lysobacteraceae</taxon>
        <taxon>Lysobacter</taxon>
    </lineage>
</organism>
<evidence type="ECO:0000313" key="1">
    <source>
        <dbReference type="EMBL" id="MDR7134042.1"/>
    </source>
</evidence>